<accession>A0ABU1Z9P9</accession>
<reference evidence="1 2" key="1">
    <citation type="submission" date="2023-07" db="EMBL/GenBank/DDBJ databases">
        <title>Sorghum-associated microbial communities from plants grown in Nebraska, USA.</title>
        <authorList>
            <person name="Schachtman D."/>
        </authorList>
    </citation>
    <scope>NUCLEOTIDE SEQUENCE [LARGE SCALE GENOMIC DNA]</scope>
    <source>
        <strain evidence="1 2">BE310</strain>
    </source>
</reference>
<proteinExistence type="predicted"/>
<name>A0ABU1Z9P9_9BURK</name>
<sequence length="357" mass="39118">MNNDLSLWDGALLLPASFDQACLGLERLEAQRPGPNPKFLALAQALQAQPRVDAGWSAPLVERVRRAPEAVWNLSLPGDDLVSALQAVVNQATALGLVVFSEPLAMVFLPGGGVLPREMQPQWAELTAQLQDSPPLTKTEVAQLTATLLRERLAPHGFVPRMIGTGWDAGFVRPTLDGYQSVQMRVTGSGPDFKCMLRCGHRSDEVEAIFEEIFGNEIRIPETFWFHPTAFVGAKSGSVPIENSGEIRALLDLFDRHALPVLELARQPGGLDQVMNQPQLFPFDYPGLHPLASQNLADEYVSYGRNLSLKPLIVAWLARNPAFEDRLAALRAFVQGRADVSEADIARVVDHLRALPA</sequence>
<organism evidence="1 2">
    <name type="scientific">Pelomonas aquatica</name>
    <dbReference type="NCBI Taxonomy" id="431058"/>
    <lineage>
        <taxon>Bacteria</taxon>
        <taxon>Pseudomonadati</taxon>
        <taxon>Pseudomonadota</taxon>
        <taxon>Betaproteobacteria</taxon>
        <taxon>Burkholderiales</taxon>
        <taxon>Sphaerotilaceae</taxon>
        <taxon>Roseateles</taxon>
    </lineage>
</organism>
<dbReference type="Proteomes" id="UP001180536">
    <property type="component" value="Unassembled WGS sequence"/>
</dbReference>
<dbReference type="EMBL" id="JAVDXQ010000003">
    <property type="protein sequence ID" value="MDR7297354.1"/>
    <property type="molecule type" value="Genomic_DNA"/>
</dbReference>
<keyword evidence="2" id="KW-1185">Reference proteome</keyword>
<protein>
    <submittedName>
        <fullName evidence="1">Uncharacterized protein</fullName>
    </submittedName>
</protein>
<gene>
    <name evidence="1" type="ORF">J2X16_002701</name>
</gene>
<evidence type="ECO:0000313" key="2">
    <source>
        <dbReference type="Proteomes" id="UP001180536"/>
    </source>
</evidence>
<dbReference type="RefSeq" id="WP_310345412.1">
    <property type="nucleotide sequence ID" value="NZ_JAVDXQ010000003.1"/>
</dbReference>
<evidence type="ECO:0000313" key="1">
    <source>
        <dbReference type="EMBL" id="MDR7297354.1"/>
    </source>
</evidence>
<comment type="caution">
    <text evidence="1">The sequence shown here is derived from an EMBL/GenBank/DDBJ whole genome shotgun (WGS) entry which is preliminary data.</text>
</comment>